<evidence type="ECO:0000313" key="12">
    <source>
        <dbReference type="Proteomes" id="UP000027142"/>
    </source>
</evidence>
<evidence type="ECO:0000256" key="9">
    <source>
        <dbReference type="SAM" id="SignalP"/>
    </source>
</evidence>
<dbReference type="eggNOG" id="COG2010">
    <property type="taxonomic scope" value="Bacteria"/>
</dbReference>
<dbReference type="RefSeq" id="WP_038484590.1">
    <property type="nucleotide sequence ID" value="NZ_CP003923.1"/>
</dbReference>
<evidence type="ECO:0000256" key="2">
    <source>
        <dbReference type="ARBA" id="ARBA00022617"/>
    </source>
</evidence>
<dbReference type="PIRSF" id="PIRSF000025">
    <property type="entry name" value="Cytc_Bsub_c550"/>
    <property type="match status" value="1"/>
</dbReference>
<feature type="binding site" description="axial binding residue" evidence="7">
    <location>
        <position position="93"/>
    </location>
    <ligand>
        <name>heme c</name>
        <dbReference type="ChEBI" id="CHEBI:61717"/>
    </ligand>
    <ligandPart>
        <name>Fe</name>
        <dbReference type="ChEBI" id="CHEBI:18248"/>
    </ligandPart>
</feature>
<evidence type="ECO:0000256" key="8">
    <source>
        <dbReference type="SAM" id="MobiDB-lite"/>
    </source>
</evidence>
<keyword evidence="4" id="KW-0249">Electron transport</keyword>
<dbReference type="GO" id="GO:0016020">
    <property type="term" value="C:membrane"/>
    <property type="evidence" value="ECO:0007669"/>
    <property type="project" value="InterPro"/>
</dbReference>
<dbReference type="PATRIC" id="fig|1246626.3.peg.3928"/>
<keyword evidence="9" id="KW-0732">Signal</keyword>
<dbReference type="InterPro" id="IPR009056">
    <property type="entry name" value="Cyt_c-like_dom"/>
</dbReference>
<feature type="binding site" description="covalent" evidence="6">
    <location>
        <position position="59"/>
    </location>
    <ligand>
        <name>heme c</name>
        <dbReference type="ChEBI" id="CHEBI:61717"/>
    </ligand>
</feature>
<dbReference type="PANTHER" id="PTHR37823">
    <property type="entry name" value="CYTOCHROME C-553-LIKE"/>
    <property type="match status" value="1"/>
</dbReference>
<keyword evidence="3 7" id="KW-0479">Metal-binding</keyword>
<keyword evidence="5 7" id="KW-0408">Iron</keyword>
<gene>
    <name evidence="11" type="ORF">BleG1_3929</name>
</gene>
<dbReference type="Pfam" id="PF13442">
    <property type="entry name" value="Cytochrome_CBB3"/>
    <property type="match status" value="1"/>
</dbReference>
<feature type="compositionally biased region" description="Acidic residues" evidence="8">
    <location>
        <begin position="22"/>
        <end position="40"/>
    </location>
</feature>
<evidence type="ECO:0000259" key="10">
    <source>
        <dbReference type="PROSITE" id="PS51007"/>
    </source>
</evidence>
<dbReference type="InterPro" id="IPR051811">
    <property type="entry name" value="Cytochrome_c550/c551-like"/>
</dbReference>
<keyword evidence="1" id="KW-0813">Transport</keyword>
<dbReference type="KEGG" id="ble:BleG1_3929"/>
<comment type="PTM">
    <text evidence="6">Binds 1 heme c group covalently per subunit.</text>
</comment>
<name>A0A060LYZ9_9BACI</name>
<dbReference type="Gene3D" id="1.10.760.10">
    <property type="entry name" value="Cytochrome c-like domain"/>
    <property type="match status" value="1"/>
</dbReference>
<dbReference type="Proteomes" id="UP000027142">
    <property type="component" value="Chromosome"/>
</dbReference>
<evidence type="ECO:0000256" key="1">
    <source>
        <dbReference type="ARBA" id="ARBA00022448"/>
    </source>
</evidence>
<feature type="binding site" description="axial binding residue" evidence="7">
    <location>
        <position position="60"/>
    </location>
    <ligand>
        <name>heme c</name>
        <dbReference type="ChEBI" id="CHEBI:61717"/>
    </ligand>
    <ligandPart>
        <name>Fe</name>
        <dbReference type="ChEBI" id="CHEBI:18248"/>
    </ligandPart>
</feature>
<evidence type="ECO:0000313" key="11">
    <source>
        <dbReference type="EMBL" id="AIC96476.1"/>
    </source>
</evidence>
<dbReference type="GO" id="GO:0009055">
    <property type="term" value="F:electron transfer activity"/>
    <property type="evidence" value="ECO:0007669"/>
    <property type="project" value="InterPro"/>
</dbReference>
<feature type="signal peptide" evidence="9">
    <location>
        <begin position="1"/>
        <end position="18"/>
    </location>
</feature>
<dbReference type="PANTHER" id="PTHR37823:SF4">
    <property type="entry name" value="MENAQUINOL-CYTOCHROME C REDUCTASE CYTOCHROME B_C SUBUNIT"/>
    <property type="match status" value="1"/>
</dbReference>
<dbReference type="GO" id="GO:0005506">
    <property type="term" value="F:iron ion binding"/>
    <property type="evidence" value="ECO:0007669"/>
    <property type="project" value="InterPro"/>
</dbReference>
<reference evidence="11 12" key="1">
    <citation type="journal article" date="2014" name="Gene">
        <title>A comparative genomic analysis of the alkalitolerant soil bacterium Bacillus lehensis G1.</title>
        <authorList>
            <person name="Noor Y.M."/>
            <person name="Samsulrizal N.H."/>
            <person name="Jema'on N.A."/>
            <person name="Low K.O."/>
            <person name="Ramli A.N."/>
            <person name="Alias N.I."/>
            <person name="Damis S.I."/>
            <person name="Fuzi S.F."/>
            <person name="Isa M.N."/>
            <person name="Murad A.M."/>
            <person name="Raih M.F."/>
            <person name="Bakar F.D."/>
            <person name="Najimudin N."/>
            <person name="Mahadi N.M."/>
            <person name="Illias R.M."/>
        </authorList>
    </citation>
    <scope>NUCLEOTIDE SEQUENCE [LARGE SCALE GENOMIC DNA]</scope>
    <source>
        <strain evidence="11 12">G1</strain>
    </source>
</reference>
<feature type="binding site" description="covalent" evidence="6">
    <location>
        <position position="56"/>
    </location>
    <ligand>
        <name>heme c</name>
        <dbReference type="ChEBI" id="CHEBI:61717"/>
    </ligand>
</feature>
<dbReference type="STRING" id="1246626.BleG1_3929"/>
<keyword evidence="2 6" id="KW-0349">Heme</keyword>
<protein>
    <submittedName>
        <fullName evidence="11">Cytochrome c-551</fullName>
    </submittedName>
</protein>
<evidence type="ECO:0000256" key="5">
    <source>
        <dbReference type="ARBA" id="ARBA00023004"/>
    </source>
</evidence>
<organism evidence="11 12">
    <name type="scientific">Shouchella lehensis G1</name>
    <dbReference type="NCBI Taxonomy" id="1246626"/>
    <lineage>
        <taxon>Bacteria</taxon>
        <taxon>Bacillati</taxon>
        <taxon>Bacillota</taxon>
        <taxon>Bacilli</taxon>
        <taxon>Bacillales</taxon>
        <taxon>Bacillaceae</taxon>
        <taxon>Shouchella</taxon>
    </lineage>
</organism>
<accession>A0A060LYZ9</accession>
<dbReference type="GO" id="GO:0020037">
    <property type="term" value="F:heme binding"/>
    <property type="evidence" value="ECO:0007669"/>
    <property type="project" value="InterPro"/>
</dbReference>
<sequence length="114" mass="12225">MKKWMVLAGLTLFLTACGGNGDEAEAPETDNGTDDETSEVGEYDEALAEQTYQQSCIQCHAGLNEGGTGPALANNNLSSNEIREIIVNGRGSMPAQSQLEEDEVDNLSMWLADQ</sequence>
<evidence type="ECO:0000256" key="6">
    <source>
        <dbReference type="PIRSR" id="PIRSR000025-1"/>
    </source>
</evidence>
<feature type="chain" id="PRO_5038748299" evidence="9">
    <location>
        <begin position="19"/>
        <end position="114"/>
    </location>
</feature>
<dbReference type="PROSITE" id="PS51007">
    <property type="entry name" value="CYTC"/>
    <property type="match status" value="1"/>
</dbReference>
<evidence type="ECO:0000256" key="4">
    <source>
        <dbReference type="ARBA" id="ARBA00022982"/>
    </source>
</evidence>
<evidence type="ECO:0000256" key="3">
    <source>
        <dbReference type="ARBA" id="ARBA00022723"/>
    </source>
</evidence>
<dbReference type="SUPFAM" id="SSF46626">
    <property type="entry name" value="Cytochrome c"/>
    <property type="match status" value="1"/>
</dbReference>
<dbReference type="InterPro" id="IPR012218">
    <property type="entry name" value="Cyt_c_BACSU-c550-type"/>
</dbReference>
<dbReference type="OrthoDB" id="7933886at2"/>
<proteinExistence type="predicted"/>
<dbReference type="HOGENOM" id="CLU_134966_2_0_9"/>
<evidence type="ECO:0000256" key="7">
    <source>
        <dbReference type="PIRSR" id="PIRSR000025-2"/>
    </source>
</evidence>
<feature type="region of interest" description="Disordered" evidence="8">
    <location>
        <begin position="18"/>
        <end position="40"/>
    </location>
</feature>
<keyword evidence="12" id="KW-1185">Reference proteome</keyword>
<dbReference type="EMBL" id="CP003923">
    <property type="protein sequence ID" value="AIC96476.1"/>
    <property type="molecule type" value="Genomic_DNA"/>
</dbReference>
<dbReference type="PROSITE" id="PS51257">
    <property type="entry name" value="PROKAR_LIPOPROTEIN"/>
    <property type="match status" value="1"/>
</dbReference>
<dbReference type="InterPro" id="IPR036909">
    <property type="entry name" value="Cyt_c-like_dom_sf"/>
</dbReference>
<dbReference type="AlphaFoldDB" id="A0A060LYZ9"/>
<feature type="domain" description="Cytochrome c" evidence="10">
    <location>
        <begin position="43"/>
        <end position="114"/>
    </location>
</feature>